<reference evidence="1" key="1">
    <citation type="submission" date="2020-10" db="EMBL/GenBank/DDBJ databases">
        <authorList>
            <person name="Gilroy R."/>
        </authorList>
    </citation>
    <scope>NUCLEOTIDE SEQUENCE</scope>
    <source>
        <strain evidence="1">ChiBcec15-4380</strain>
    </source>
</reference>
<dbReference type="InterPro" id="IPR026002">
    <property type="entry name" value="ATC_hydrolase-like"/>
</dbReference>
<proteinExistence type="predicted"/>
<accession>A0A9D1DIL1</accession>
<name>A0A9D1DIL1_9FIRM</name>
<dbReference type="EMBL" id="DVHE01000063">
    <property type="protein sequence ID" value="HIR51274.1"/>
    <property type="molecule type" value="Genomic_DNA"/>
</dbReference>
<sequence length="345" mass="39459">MIDWSQQYIETRPAERAQFLWVSVFYYMTSQLIDDYGQAGENCIRQAVRNFGHERGIRRRQRSDALGLEPNLVNMFAMKDILSDPRFAAQADPTKPKVNISEPEHNFMTCNNCPNADMWAVLEGKKPGDYLNIGSIYCEEVHHHLYGDYDPAIQMNLTDILTKGDKCCNFRLHMRKANMKPFSAGPYVPQSWEDFGDCVESSIYGMFCLHFYHYANAVYEAYGEGELRKILHAWGMERGARLKELNRRAGKENTADVLLLEGDLFLDPREDKEILCATAQKACVEVHRSVLCQLLHDHQADYLAPLYFQHVTQGICDAYAPGMRATVENLTTEGKGGYRLTLEMA</sequence>
<protein>
    <submittedName>
        <fullName evidence="1">L-2-amino-thiazoline-4-carboxylic acid hydrolase</fullName>
    </submittedName>
</protein>
<dbReference type="AlphaFoldDB" id="A0A9D1DIL1"/>
<evidence type="ECO:0000313" key="2">
    <source>
        <dbReference type="Proteomes" id="UP000824239"/>
    </source>
</evidence>
<comment type="caution">
    <text evidence="1">The sequence shown here is derived from an EMBL/GenBank/DDBJ whole genome shotgun (WGS) entry which is preliminary data.</text>
</comment>
<dbReference type="Pfam" id="PF14196">
    <property type="entry name" value="ATC_hydrolase"/>
    <property type="match status" value="1"/>
</dbReference>
<reference evidence="1" key="2">
    <citation type="journal article" date="2021" name="PeerJ">
        <title>Extensive microbial diversity within the chicken gut microbiome revealed by metagenomics and culture.</title>
        <authorList>
            <person name="Gilroy R."/>
            <person name="Ravi A."/>
            <person name="Getino M."/>
            <person name="Pursley I."/>
            <person name="Horton D.L."/>
            <person name="Alikhan N.F."/>
            <person name="Baker D."/>
            <person name="Gharbi K."/>
            <person name="Hall N."/>
            <person name="Watson M."/>
            <person name="Adriaenssens E.M."/>
            <person name="Foster-Nyarko E."/>
            <person name="Jarju S."/>
            <person name="Secka A."/>
            <person name="Antonio M."/>
            <person name="Oren A."/>
            <person name="Chaudhuri R.R."/>
            <person name="La Ragione R."/>
            <person name="Hildebrand F."/>
            <person name="Pallen M.J."/>
        </authorList>
    </citation>
    <scope>NUCLEOTIDE SEQUENCE</scope>
    <source>
        <strain evidence="1">ChiBcec15-4380</strain>
    </source>
</reference>
<organism evidence="1 2">
    <name type="scientific">Candidatus Avoscillospira avicola</name>
    <dbReference type="NCBI Taxonomy" id="2840706"/>
    <lineage>
        <taxon>Bacteria</taxon>
        <taxon>Bacillati</taxon>
        <taxon>Bacillota</taxon>
        <taxon>Clostridia</taxon>
        <taxon>Eubacteriales</taxon>
        <taxon>Oscillospiraceae</taxon>
        <taxon>Oscillospiraceae incertae sedis</taxon>
        <taxon>Candidatus Avoscillospira</taxon>
    </lineage>
</organism>
<gene>
    <name evidence="1" type="ORF">IAA53_08335</name>
</gene>
<keyword evidence="1" id="KW-0378">Hydrolase</keyword>
<dbReference type="GO" id="GO:0016787">
    <property type="term" value="F:hydrolase activity"/>
    <property type="evidence" value="ECO:0007669"/>
    <property type="project" value="UniProtKB-KW"/>
</dbReference>
<evidence type="ECO:0000313" key="1">
    <source>
        <dbReference type="EMBL" id="HIR51274.1"/>
    </source>
</evidence>
<dbReference type="Proteomes" id="UP000824239">
    <property type="component" value="Unassembled WGS sequence"/>
</dbReference>